<dbReference type="Proteomes" id="UP001390339">
    <property type="component" value="Unassembled WGS sequence"/>
</dbReference>
<keyword evidence="4" id="KW-1185">Reference proteome</keyword>
<evidence type="ECO:0000313" key="3">
    <source>
        <dbReference type="EMBL" id="KAK8856583.1"/>
    </source>
</evidence>
<name>A0ABR2I2I5_9PEZI</name>
<keyword evidence="2" id="KW-0812">Transmembrane</keyword>
<organism evidence="3 4">
    <name type="scientific">Apiospora arundinis</name>
    <dbReference type="NCBI Taxonomy" id="335852"/>
    <lineage>
        <taxon>Eukaryota</taxon>
        <taxon>Fungi</taxon>
        <taxon>Dikarya</taxon>
        <taxon>Ascomycota</taxon>
        <taxon>Pezizomycotina</taxon>
        <taxon>Sordariomycetes</taxon>
        <taxon>Xylariomycetidae</taxon>
        <taxon>Amphisphaeriales</taxon>
        <taxon>Apiosporaceae</taxon>
        <taxon>Apiospora</taxon>
    </lineage>
</organism>
<sequence>MDPPPRALTPGRARRPWLQVALDTVYGLAIYVATANSANSLLSRALTMPASDDLIDVDHMFAIAYILASYWSVVLFLGIMILDRPDRLDVRAGLAGLVTQLIYTDKLSHWSIHAVRGLQGRMAFVRWLKVLFEATFLKEYVKKYIVMCYYMADDEAIERHMEEVQAVHEETWRPLRDWWRKPKAFAITVPRMQMRTLLFALFLATLLAVARANPMPSPTSAAPCPTPTDFPGKFPPQIIVPGCYQHHEPDTGARLHPPPPAPSQSSSNATATHHVQ</sequence>
<comment type="caution">
    <text evidence="3">The sequence shown here is derived from an EMBL/GenBank/DDBJ whole genome shotgun (WGS) entry which is preliminary data.</text>
</comment>
<evidence type="ECO:0000256" key="1">
    <source>
        <dbReference type="SAM" id="MobiDB-lite"/>
    </source>
</evidence>
<gene>
    <name evidence="3" type="ORF">PGQ11_012495</name>
</gene>
<keyword evidence="2" id="KW-0472">Membrane</keyword>
<reference evidence="3 4" key="1">
    <citation type="journal article" date="2024" name="IMA Fungus">
        <title>Apiospora arundinis, a panoply of carbohydrate-active enzymes and secondary metabolites.</title>
        <authorList>
            <person name="Sorensen T."/>
            <person name="Petersen C."/>
            <person name="Muurmann A.T."/>
            <person name="Christiansen J.V."/>
            <person name="Brundto M.L."/>
            <person name="Overgaard C.K."/>
            <person name="Boysen A.T."/>
            <person name="Wollenberg R.D."/>
            <person name="Larsen T.O."/>
            <person name="Sorensen J.L."/>
            <person name="Nielsen K.L."/>
            <person name="Sondergaard T.E."/>
        </authorList>
    </citation>
    <scope>NUCLEOTIDE SEQUENCE [LARGE SCALE GENOMIC DNA]</scope>
    <source>
        <strain evidence="3 4">AAU 773</strain>
    </source>
</reference>
<feature type="transmembrane region" description="Helical" evidence="2">
    <location>
        <begin position="197"/>
        <end position="214"/>
    </location>
</feature>
<feature type="transmembrane region" description="Helical" evidence="2">
    <location>
        <begin position="62"/>
        <end position="82"/>
    </location>
</feature>
<evidence type="ECO:0000313" key="4">
    <source>
        <dbReference type="Proteomes" id="UP001390339"/>
    </source>
</evidence>
<dbReference type="EMBL" id="JAPCWZ010000007">
    <property type="protein sequence ID" value="KAK8856583.1"/>
    <property type="molecule type" value="Genomic_DNA"/>
</dbReference>
<evidence type="ECO:0000256" key="2">
    <source>
        <dbReference type="SAM" id="Phobius"/>
    </source>
</evidence>
<proteinExistence type="predicted"/>
<feature type="region of interest" description="Disordered" evidence="1">
    <location>
        <begin position="245"/>
        <end position="276"/>
    </location>
</feature>
<protein>
    <submittedName>
        <fullName evidence="3">Uncharacterized protein</fullName>
    </submittedName>
</protein>
<accession>A0ABR2I2I5</accession>
<keyword evidence="2" id="KW-1133">Transmembrane helix</keyword>